<proteinExistence type="predicted"/>
<dbReference type="OrthoDB" id="9813719at2"/>
<protein>
    <submittedName>
        <fullName evidence="1">Uncharacterized protein</fullName>
    </submittedName>
</protein>
<dbReference type="Pfam" id="PF19866">
    <property type="entry name" value="DUF6339"/>
    <property type="match status" value="1"/>
</dbReference>
<evidence type="ECO:0000313" key="2">
    <source>
        <dbReference type="Proteomes" id="UP000326711"/>
    </source>
</evidence>
<dbReference type="InterPro" id="IPR045920">
    <property type="entry name" value="DUF6339"/>
</dbReference>
<sequence>MQLVALPYLDKIHAEKLVERTVKDMKSSGYIYVPEYSPKVYFPDTPLAQISAEAIDSLRMRVVETAQQYGFGSNEKNEYSAFDKALTPIIYHRLPLPVNEAKSPNVWNYLTTTVLLDVALWRFPFEEKISTLRRYYNDSLRNTFGRLWWRYHHLGELASSMGEDEFENLFGRSSIAGNPEISHLLFSIFDELAGTTVKSRMKSFREVATLLRFYSTTISFEALPRNELERNLRVWISGVLAKYRK</sequence>
<name>A0A5J6Z9C0_9CORY</name>
<dbReference type="RefSeq" id="WP_151902021.1">
    <property type="nucleotide sequence ID" value="NZ_CP045032.1"/>
</dbReference>
<dbReference type="AlphaFoldDB" id="A0A5J6Z9C0"/>
<dbReference type="KEGG" id="cuo:CUROG_00630"/>
<reference evidence="2" key="1">
    <citation type="submission" date="2019-10" db="EMBL/GenBank/DDBJ databases">
        <title>Complete genome sequence of Corynebacterium urogenitalis DSM 108747, isolated from the genital tract of a cow.</title>
        <authorList>
            <person name="Ruckert C."/>
            <person name="Ballas P."/>
            <person name="Wagener K."/>
            <person name="Drillich M."/>
            <person name="Kaempfer P."/>
            <person name="Busse H.-J."/>
            <person name="Ehling-Schulz M."/>
        </authorList>
    </citation>
    <scope>NUCLEOTIDE SEQUENCE [LARGE SCALE GENOMIC DNA]</scope>
    <source>
        <strain evidence="2">LMM 1652</strain>
    </source>
</reference>
<dbReference type="Proteomes" id="UP000326711">
    <property type="component" value="Chromosome"/>
</dbReference>
<keyword evidence="2" id="KW-1185">Reference proteome</keyword>
<dbReference type="EMBL" id="CP045032">
    <property type="protein sequence ID" value="QFQ01530.1"/>
    <property type="molecule type" value="Genomic_DNA"/>
</dbReference>
<evidence type="ECO:0000313" key="1">
    <source>
        <dbReference type="EMBL" id="QFQ01530.1"/>
    </source>
</evidence>
<gene>
    <name evidence="1" type="ORF">CUROG_00630</name>
</gene>
<accession>A0A5J6Z9C0</accession>
<organism evidence="1 2">
    <name type="scientific">Corynebacterium urogenitale</name>
    <dbReference type="NCBI Taxonomy" id="2487892"/>
    <lineage>
        <taxon>Bacteria</taxon>
        <taxon>Bacillati</taxon>
        <taxon>Actinomycetota</taxon>
        <taxon>Actinomycetes</taxon>
        <taxon>Mycobacteriales</taxon>
        <taxon>Corynebacteriaceae</taxon>
        <taxon>Corynebacterium</taxon>
    </lineage>
</organism>